<dbReference type="InterPro" id="IPR045518">
    <property type="entry name" value="2EXR"/>
</dbReference>
<accession>A0ABR2JBC4</accession>
<comment type="caution">
    <text evidence="3">The sequence shown here is derived from an EMBL/GenBank/DDBJ whole genome shotgun (WGS) entry which is preliminary data.</text>
</comment>
<reference evidence="3 4" key="1">
    <citation type="journal article" date="2024" name="IMA Fungus">
        <title>Apiospora arundinis, a panoply of carbohydrate-active enzymes and secondary metabolites.</title>
        <authorList>
            <person name="Sorensen T."/>
            <person name="Petersen C."/>
            <person name="Muurmann A.T."/>
            <person name="Christiansen J.V."/>
            <person name="Brundto M.L."/>
            <person name="Overgaard C.K."/>
            <person name="Boysen A.T."/>
            <person name="Wollenberg R.D."/>
            <person name="Larsen T.O."/>
            <person name="Sorensen J.L."/>
            <person name="Nielsen K.L."/>
            <person name="Sondergaard T.E."/>
        </authorList>
    </citation>
    <scope>NUCLEOTIDE SEQUENCE [LARGE SCALE GENOMIC DNA]</scope>
    <source>
        <strain evidence="3 4">AAU 773</strain>
    </source>
</reference>
<evidence type="ECO:0000256" key="1">
    <source>
        <dbReference type="SAM" id="MobiDB-lite"/>
    </source>
</evidence>
<evidence type="ECO:0000313" key="3">
    <source>
        <dbReference type="EMBL" id="KAK8875112.1"/>
    </source>
</evidence>
<evidence type="ECO:0000313" key="4">
    <source>
        <dbReference type="Proteomes" id="UP001390339"/>
    </source>
</evidence>
<dbReference type="EMBL" id="JAPCWZ010000003">
    <property type="protein sequence ID" value="KAK8875112.1"/>
    <property type="molecule type" value="Genomic_DNA"/>
</dbReference>
<sequence length="461" mass="52205">MSATSHHSGPFSDFLGAPSAEHFKPPEAYRILNDVDSNATKHASSRPSSFPHFRKLPLELRLRIWTFCFPSNRLISIFVTRPTPVSPSTQQQQQNREEEKKQQPALFTTRNHLGNLVSGDPYHLNVAKFGTWAPAILSSVNREARQAFLAFYRVAIAIWPDKPDRLRLNPDTDILEVQLLQHPARVDALVSFFHDAVASDPRGVGIAHLAMGRNMNDLPHLSALAPSTLHPSAARALQRLFSQSLRTFYACVDPGSEARTMLGQLSWPRASVHQNRAAPLLPHFYHRQATDFEWVGRDPRPVGSDLAHLAVGTDPRRDVYFWRALLAKHGVPPSAVPVRYLYAVWEHVRFMSPGKERTTPGMKGERGAFIHYLREQDASWAKWMADLKMPLWGQKLNEEEHARLGRDLPDAAGFWLFDSDTFGVIPDKVSVTVDGWEQWGYKMVVDLTQHEPELGLFRLDD</sequence>
<dbReference type="PANTHER" id="PTHR35910">
    <property type="entry name" value="2EXR DOMAIN-CONTAINING PROTEIN"/>
    <property type="match status" value="1"/>
</dbReference>
<name>A0ABR2JBC4_9PEZI</name>
<dbReference type="PANTHER" id="PTHR35910:SF1">
    <property type="entry name" value="2EXR DOMAIN-CONTAINING PROTEIN"/>
    <property type="match status" value="1"/>
</dbReference>
<feature type="domain" description="2EXR" evidence="2">
    <location>
        <begin position="50"/>
        <end position="175"/>
    </location>
</feature>
<organism evidence="3 4">
    <name type="scientific">Apiospora arundinis</name>
    <dbReference type="NCBI Taxonomy" id="335852"/>
    <lineage>
        <taxon>Eukaryota</taxon>
        <taxon>Fungi</taxon>
        <taxon>Dikarya</taxon>
        <taxon>Ascomycota</taxon>
        <taxon>Pezizomycotina</taxon>
        <taxon>Sordariomycetes</taxon>
        <taxon>Xylariomycetidae</taxon>
        <taxon>Amphisphaeriales</taxon>
        <taxon>Apiosporaceae</taxon>
        <taxon>Apiospora</taxon>
    </lineage>
</organism>
<evidence type="ECO:0000259" key="2">
    <source>
        <dbReference type="Pfam" id="PF20150"/>
    </source>
</evidence>
<keyword evidence="4" id="KW-1185">Reference proteome</keyword>
<protein>
    <recommendedName>
        <fullName evidence="2">2EXR domain-containing protein</fullName>
    </recommendedName>
</protein>
<dbReference type="Pfam" id="PF20150">
    <property type="entry name" value="2EXR"/>
    <property type="match status" value="1"/>
</dbReference>
<gene>
    <name evidence="3" type="ORF">PGQ11_005626</name>
</gene>
<proteinExistence type="predicted"/>
<feature type="region of interest" description="Disordered" evidence="1">
    <location>
        <begin position="83"/>
        <end position="104"/>
    </location>
</feature>
<dbReference type="Proteomes" id="UP001390339">
    <property type="component" value="Unassembled WGS sequence"/>
</dbReference>